<dbReference type="InterPro" id="IPR049053">
    <property type="entry name" value="AFCA-like_C"/>
</dbReference>
<dbReference type="Gene3D" id="1.50.10.10">
    <property type="match status" value="1"/>
</dbReference>
<gene>
    <name evidence="2" type="ORF">GCM10011583_22420</name>
</gene>
<dbReference type="InterPro" id="IPR000421">
    <property type="entry name" value="FA58C"/>
</dbReference>
<dbReference type="SUPFAM" id="SSF48208">
    <property type="entry name" value="Six-hairpin glycosidases"/>
    <property type="match status" value="1"/>
</dbReference>
<dbReference type="InterPro" id="IPR008928">
    <property type="entry name" value="6-hairpin_glycosidase_sf"/>
</dbReference>
<organism evidence="2 3">
    <name type="scientific">Streptomyces camponoticapitis</name>
    <dbReference type="NCBI Taxonomy" id="1616125"/>
    <lineage>
        <taxon>Bacteria</taxon>
        <taxon>Bacillati</taxon>
        <taxon>Actinomycetota</taxon>
        <taxon>Actinomycetes</taxon>
        <taxon>Kitasatosporales</taxon>
        <taxon>Streptomycetaceae</taxon>
        <taxon>Streptomyces</taxon>
    </lineage>
</organism>
<dbReference type="InterPro" id="IPR054363">
    <property type="entry name" value="GH95_cat"/>
</dbReference>
<dbReference type="SUPFAM" id="SSF49785">
    <property type="entry name" value="Galactose-binding domain-like"/>
    <property type="match status" value="1"/>
</dbReference>
<dbReference type="EMBL" id="BMMV01000006">
    <property type="protein sequence ID" value="GGJ90518.1"/>
    <property type="molecule type" value="Genomic_DNA"/>
</dbReference>
<dbReference type="Gene3D" id="2.60.40.1180">
    <property type="entry name" value="Golgi alpha-mannosidase II"/>
    <property type="match status" value="1"/>
</dbReference>
<evidence type="ECO:0000313" key="2">
    <source>
        <dbReference type="EMBL" id="GGJ90518.1"/>
    </source>
</evidence>
<proteinExistence type="predicted"/>
<dbReference type="Proteomes" id="UP000660265">
    <property type="component" value="Unassembled WGS sequence"/>
</dbReference>
<comment type="caution">
    <text evidence="2">The sequence shown here is derived from an EMBL/GenBank/DDBJ whole genome shotgun (WGS) entry which is preliminary data.</text>
</comment>
<evidence type="ECO:0000313" key="3">
    <source>
        <dbReference type="Proteomes" id="UP000660265"/>
    </source>
</evidence>
<dbReference type="InterPro" id="IPR012341">
    <property type="entry name" value="6hp_glycosidase-like_sf"/>
</dbReference>
<dbReference type="PANTHER" id="PTHR31084:SF19">
    <property type="entry name" value="GLYCOSYL HYDROLASE FAMILY 95 N-TERMINAL DOMAIN-CONTAINING PROTEIN"/>
    <property type="match status" value="1"/>
</dbReference>
<dbReference type="RefSeq" id="WP_189107246.1">
    <property type="nucleotide sequence ID" value="NZ_BMMV01000006.1"/>
</dbReference>
<keyword evidence="3" id="KW-1185">Reference proteome</keyword>
<dbReference type="InterPro" id="IPR013780">
    <property type="entry name" value="Glyco_hydro_b"/>
</dbReference>
<dbReference type="InterPro" id="IPR008979">
    <property type="entry name" value="Galactose-bd-like_sf"/>
</dbReference>
<evidence type="ECO:0000259" key="1">
    <source>
        <dbReference type="PROSITE" id="PS50022"/>
    </source>
</evidence>
<dbReference type="Pfam" id="PF22124">
    <property type="entry name" value="Glyco_hydro_95_cat"/>
    <property type="match status" value="1"/>
</dbReference>
<dbReference type="PROSITE" id="PS50022">
    <property type="entry name" value="FA58C_3"/>
    <property type="match status" value="1"/>
</dbReference>
<feature type="domain" description="F5/8 type C" evidence="1">
    <location>
        <begin position="136"/>
        <end position="291"/>
    </location>
</feature>
<dbReference type="PANTHER" id="PTHR31084">
    <property type="entry name" value="ALPHA-L-FUCOSIDASE 2"/>
    <property type="match status" value="1"/>
</dbReference>
<accession>A0ABQ2E2Q7</accession>
<dbReference type="Gene3D" id="2.60.120.260">
    <property type="entry name" value="Galactose-binding domain-like"/>
    <property type="match status" value="1"/>
</dbReference>
<sequence>MGQERTTRSAIPRRSRTTRRHRSRYAAILAFALAVTLAVPGGALAAPAGPAAVADAPSPSAQWDALRPKLAGIKGVWTSQSYPGSVQNTMPDTALLGNGDVGVTSGGSTGVKSFYVSKGNFWSGNPARPAPIGGVTIQGTAPQNNGNLALGATATASSTTDPFAASRAVNGQWGSGYEGWVSAIGKPQWITLDLGSVKSVARYVVRNDNAARPGNAAFNTRNMTFQTSTNGSSWTTVNTVTNNTADVIDRTIAAVQTRYIRLNITEPTQNTTPDSTDNPRARVGQIELYASGGGTTPPAEPFREEQHIVDGSITTSVSMGDTPLSMRTWLAAEKNVLVTSVTSAGTRPVQLQASTFAGAVGGGNASYANSAGVNGPVMWAERATAPGANWVSRGALASTVLGGTGVQPPTVSGPTARTVFTLPAGQTAHLVTAIAGGGRNPVAPRNDAVALVRAENTGSIGTLDTQRVAWWKNYWMRSGVNLNDAALERFYYPAQYFIGASSRQGRTAPGLFGIWTTTDAPQFNGDYHLNYNAQAPFYGVYSSNRPELALPFHELILGYVPEAQRRAKQDLRRVKPDYVDRRFPSGGVPSGVLYPVGIGPFGSTSGSTTDDQYHQQVSNSLFSATQFISYYEYTQDLDFLRTKGYPFLTQVAQFFEHWLERNANGTYTLWGGPHEGTWGRNSSPDIGMLKQVLTAAISGSETLGVDAAERPVWQNILNNLPAQPTTVLGGRTVYSLAETMEGSDTRVIRPGDNTINLEFVQPADQLGVNSDAGRLQVARDTVDAMNSWDQRNSFPKVFTQAARVGYPAQALIDRLKSVLSARTAANLRITDPNHGIEKSGTTEAINSMLVQSDQGVVTLFPAWPATKDASFYQLRQKGAFVVSSSRTAGRVEYADVRSEAGGTLRLKNPWGGGAFRVTDANGDTVPYTTPGGVITIRTTAGQTYHVNPA</sequence>
<protein>
    <recommendedName>
        <fullName evidence="1">F5/8 type C domain-containing protein</fullName>
    </recommendedName>
</protein>
<dbReference type="Pfam" id="PF21307">
    <property type="entry name" value="Glyco_hydro_95_C"/>
    <property type="match status" value="1"/>
</dbReference>
<name>A0ABQ2E2Q7_9ACTN</name>
<dbReference type="Pfam" id="PF00754">
    <property type="entry name" value="F5_F8_type_C"/>
    <property type="match status" value="1"/>
</dbReference>
<reference evidence="3" key="1">
    <citation type="journal article" date="2019" name="Int. J. Syst. Evol. Microbiol.">
        <title>The Global Catalogue of Microorganisms (GCM) 10K type strain sequencing project: providing services to taxonomists for standard genome sequencing and annotation.</title>
        <authorList>
            <consortium name="The Broad Institute Genomics Platform"/>
            <consortium name="The Broad Institute Genome Sequencing Center for Infectious Disease"/>
            <person name="Wu L."/>
            <person name="Ma J."/>
        </authorList>
    </citation>
    <scope>NUCLEOTIDE SEQUENCE [LARGE SCALE GENOMIC DNA]</scope>
    <source>
        <strain evidence="3">CGMCC 4.7275</strain>
    </source>
</reference>